<evidence type="ECO:0000313" key="3">
    <source>
        <dbReference type="Proteomes" id="UP000192266"/>
    </source>
</evidence>
<protein>
    <recommendedName>
        <fullName evidence="1">BioF2-like acetyltransferase domain-containing protein</fullName>
    </recommendedName>
</protein>
<feature type="domain" description="BioF2-like acetyltransferase" evidence="1">
    <location>
        <begin position="140"/>
        <end position="257"/>
    </location>
</feature>
<dbReference type="AlphaFoldDB" id="A0A1W1V2N7"/>
<dbReference type="SUPFAM" id="SSF55729">
    <property type="entry name" value="Acyl-CoA N-acyltransferases (Nat)"/>
    <property type="match status" value="1"/>
</dbReference>
<evidence type="ECO:0000259" key="1">
    <source>
        <dbReference type="Pfam" id="PF13480"/>
    </source>
</evidence>
<name>A0A1W1V2N7_9BACT</name>
<keyword evidence="3" id="KW-1185">Reference proteome</keyword>
<sequence length="295" mass="32657">MAAAPEALPYAYAWWLGATAGRWDAVVEINDNTGAYASIFPLPIKTRPWGRDVYQPPFTQQLGLITTAASRQRNVLDYLALLPAGRFAHLYLQLSTQNQLVAAPPAFKLVQRQTYQLSLAPVYATLFAAYAPDYCRRLSRNQEQLQPLVVTETMSAAAVIKLFKKEKAAVGLKNQEYQSLQTLVEALQMHSRLLALEVRAPDTGELLAGALFVRHAHIIIYLFAAASPGGKKAGAPLLLLDHIIQRYAGSPGLVLDFEGGMIPSIARFFANFGATPVPYVALTQTRQPWYLQWMR</sequence>
<dbReference type="EMBL" id="FWWW01000047">
    <property type="protein sequence ID" value="SMB87291.1"/>
    <property type="molecule type" value="Genomic_DNA"/>
</dbReference>
<organism evidence="2 3">
    <name type="scientific">Hymenobacter roseosalivarius DSM 11622</name>
    <dbReference type="NCBI Taxonomy" id="645990"/>
    <lineage>
        <taxon>Bacteria</taxon>
        <taxon>Pseudomonadati</taxon>
        <taxon>Bacteroidota</taxon>
        <taxon>Cytophagia</taxon>
        <taxon>Cytophagales</taxon>
        <taxon>Hymenobacteraceae</taxon>
        <taxon>Hymenobacter</taxon>
    </lineage>
</organism>
<dbReference type="Proteomes" id="UP000192266">
    <property type="component" value="Unassembled WGS sequence"/>
</dbReference>
<accession>A0A1W1V2N7</accession>
<evidence type="ECO:0000313" key="2">
    <source>
        <dbReference type="EMBL" id="SMB87291.1"/>
    </source>
</evidence>
<dbReference type="InterPro" id="IPR038740">
    <property type="entry name" value="BioF2-like_GNAT_dom"/>
</dbReference>
<reference evidence="2 3" key="1">
    <citation type="submission" date="2017-04" db="EMBL/GenBank/DDBJ databases">
        <authorList>
            <person name="Afonso C.L."/>
            <person name="Miller P.J."/>
            <person name="Scott M.A."/>
            <person name="Spackman E."/>
            <person name="Goraichik I."/>
            <person name="Dimitrov K.M."/>
            <person name="Suarez D.L."/>
            <person name="Swayne D.E."/>
        </authorList>
    </citation>
    <scope>NUCLEOTIDE SEQUENCE [LARGE SCALE GENOMIC DNA]</scope>
    <source>
        <strain evidence="2 3">DSM 11622</strain>
    </source>
</reference>
<dbReference type="Pfam" id="PF13480">
    <property type="entry name" value="Acetyltransf_6"/>
    <property type="match status" value="1"/>
</dbReference>
<proteinExistence type="predicted"/>
<dbReference type="STRING" id="645990.SAMN00120144_1530"/>
<dbReference type="Gene3D" id="3.40.630.30">
    <property type="match status" value="1"/>
</dbReference>
<gene>
    <name evidence="2" type="ORF">SAMN00120144_1530</name>
</gene>
<dbReference type="InterPro" id="IPR016181">
    <property type="entry name" value="Acyl_CoA_acyltransferase"/>
</dbReference>